<keyword evidence="3 5" id="KW-0133">Cell shape</keyword>
<dbReference type="PANTHER" id="PTHR34138">
    <property type="entry name" value="CELL SHAPE-DETERMINING PROTEIN MREC"/>
    <property type="match status" value="1"/>
</dbReference>
<evidence type="ECO:0000259" key="7">
    <source>
        <dbReference type="Pfam" id="PF04085"/>
    </source>
</evidence>
<keyword evidence="9" id="KW-1185">Reference proteome</keyword>
<dbReference type="RefSeq" id="WP_377942863.1">
    <property type="nucleotide sequence ID" value="NZ_JBHUCX010000024.1"/>
</dbReference>
<gene>
    <name evidence="8" type="primary">mreC</name>
    <name evidence="8" type="ORF">ACFSB2_09830</name>
</gene>
<keyword evidence="6" id="KW-0175">Coiled coil</keyword>
<proteinExistence type="inferred from homology"/>
<dbReference type="InterPro" id="IPR042175">
    <property type="entry name" value="Cell/Rod_MreC_2"/>
</dbReference>
<evidence type="ECO:0000256" key="5">
    <source>
        <dbReference type="PIRNR" id="PIRNR038471"/>
    </source>
</evidence>
<dbReference type="NCBIfam" id="TIGR00219">
    <property type="entry name" value="mreC"/>
    <property type="match status" value="1"/>
</dbReference>
<evidence type="ECO:0000256" key="4">
    <source>
        <dbReference type="ARBA" id="ARBA00032089"/>
    </source>
</evidence>
<dbReference type="InterPro" id="IPR042177">
    <property type="entry name" value="Cell/Rod_1"/>
</dbReference>
<comment type="function">
    <text evidence="5">Involved in formation and maintenance of cell shape.</text>
</comment>
<dbReference type="Pfam" id="PF04085">
    <property type="entry name" value="MreC"/>
    <property type="match status" value="1"/>
</dbReference>
<organism evidence="8 9">
    <name type="scientific">Alicyclobacillus fodiniaquatilis</name>
    <dbReference type="NCBI Taxonomy" id="1661150"/>
    <lineage>
        <taxon>Bacteria</taxon>
        <taxon>Bacillati</taxon>
        <taxon>Bacillota</taxon>
        <taxon>Bacilli</taxon>
        <taxon>Bacillales</taxon>
        <taxon>Alicyclobacillaceae</taxon>
        <taxon>Alicyclobacillus</taxon>
    </lineage>
</organism>
<protein>
    <recommendedName>
        <fullName evidence="2 5">Cell shape-determining protein MreC</fullName>
    </recommendedName>
    <alternativeName>
        <fullName evidence="4 5">Cell shape protein MreC</fullName>
    </alternativeName>
</protein>
<feature type="domain" description="Rod shape-determining protein MreC beta-barrel core" evidence="7">
    <location>
        <begin position="124"/>
        <end position="280"/>
    </location>
</feature>
<accession>A0ABW4JIW8</accession>
<dbReference type="InterPro" id="IPR007221">
    <property type="entry name" value="MreC"/>
</dbReference>
<evidence type="ECO:0000256" key="2">
    <source>
        <dbReference type="ARBA" id="ARBA00013855"/>
    </source>
</evidence>
<evidence type="ECO:0000256" key="6">
    <source>
        <dbReference type="SAM" id="Coils"/>
    </source>
</evidence>
<dbReference type="PIRSF" id="PIRSF038471">
    <property type="entry name" value="MreC"/>
    <property type="match status" value="1"/>
</dbReference>
<name>A0ABW4JIW8_9BACL</name>
<comment type="caution">
    <text evidence="8">The sequence shown here is derived from an EMBL/GenBank/DDBJ whole genome shotgun (WGS) entry which is preliminary data.</text>
</comment>
<evidence type="ECO:0000313" key="8">
    <source>
        <dbReference type="EMBL" id="MFD1674992.1"/>
    </source>
</evidence>
<reference evidence="9" key="1">
    <citation type="journal article" date="2019" name="Int. J. Syst. Evol. Microbiol.">
        <title>The Global Catalogue of Microorganisms (GCM) 10K type strain sequencing project: providing services to taxonomists for standard genome sequencing and annotation.</title>
        <authorList>
            <consortium name="The Broad Institute Genomics Platform"/>
            <consortium name="The Broad Institute Genome Sequencing Center for Infectious Disease"/>
            <person name="Wu L."/>
            <person name="Ma J."/>
        </authorList>
    </citation>
    <scope>NUCLEOTIDE SEQUENCE [LARGE SCALE GENOMIC DNA]</scope>
    <source>
        <strain evidence="9">CGMCC 1.12286</strain>
    </source>
</reference>
<sequence>MSRYLTSRRLFVLLASIILLMVIAGLTISRGGRVASWPEQIVMNVQTTVSSWVYRPVSKLTGFFGGLSDLRSMYQENAELKHEMQNYQSIESQLNDEKSQVATLQKMVKFVNHHTSWDYVAAHVVGREPSLWNSELTIDVGSKEGVKPNLAVVAPDGSLVGRVANVASQSSKVILVTDTQLGDGVSALTQASSQQPFGIVTGSTRNQGELDLTFWGKLVQLPAKQLVGDDVITSGLTSTFPRGIIIGKITKVQYGPHSTAQSAVVQPSANLDYLQDVFVVLKVKQAGSQQ</sequence>
<evidence type="ECO:0000313" key="9">
    <source>
        <dbReference type="Proteomes" id="UP001597079"/>
    </source>
</evidence>
<evidence type="ECO:0000256" key="3">
    <source>
        <dbReference type="ARBA" id="ARBA00022960"/>
    </source>
</evidence>
<comment type="similarity">
    <text evidence="1 5">Belongs to the MreC family.</text>
</comment>
<dbReference type="Gene3D" id="2.40.10.350">
    <property type="entry name" value="Rod shape-determining protein MreC, domain 2"/>
    <property type="match status" value="1"/>
</dbReference>
<dbReference type="Gene3D" id="2.40.10.340">
    <property type="entry name" value="Rod shape-determining protein MreC, domain 1"/>
    <property type="match status" value="1"/>
</dbReference>
<dbReference type="EMBL" id="JBHUCX010000024">
    <property type="protein sequence ID" value="MFD1674992.1"/>
    <property type="molecule type" value="Genomic_DNA"/>
</dbReference>
<evidence type="ECO:0000256" key="1">
    <source>
        <dbReference type="ARBA" id="ARBA00009369"/>
    </source>
</evidence>
<dbReference type="Proteomes" id="UP001597079">
    <property type="component" value="Unassembled WGS sequence"/>
</dbReference>
<dbReference type="PANTHER" id="PTHR34138:SF1">
    <property type="entry name" value="CELL SHAPE-DETERMINING PROTEIN MREC"/>
    <property type="match status" value="1"/>
</dbReference>
<feature type="coiled-coil region" evidence="6">
    <location>
        <begin position="70"/>
        <end position="107"/>
    </location>
</feature>
<dbReference type="InterPro" id="IPR055342">
    <property type="entry name" value="MreC_beta-barrel_core"/>
</dbReference>